<accession>A0A016X2N8</accession>
<comment type="caution">
    <text evidence="1">The sequence shown here is derived from an EMBL/GenBank/DDBJ whole genome shotgun (WGS) entry which is preliminary data.</text>
</comment>
<dbReference type="AlphaFoldDB" id="A0A016X2N8"/>
<gene>
    <name evidence="1" type="primary">Acey_s0405.g865</name>
    <name evidence="1" type="ORF">Y032_0405g865</name>
</gene>
<evidence type="ECO:0000313" key="1">
    <source>
        <dbReference type="EMBL" id="EYC46170.1"/>
    </source>
</evidence>
<protein>
    <submittedName>
        <fullName evidence="1">Uncharacterized protein</fullName>
    </submittedName>
</protein>
<name>A0A016X2N8_9BILA</name>
<sequence>MVTWSAGKRGCLWIPGRCGGLVRADSLYVPRRGSVYAQCSERDYFGTFHAHCQNQRIEELRNALLPQTRI</sequence>
<keyword evidence="2" id="KW-1185">Reference proteome</keyword>
<proteinExistence type="predicted"/>
<organism evidence="1 2">
    <name type="scientific">Ancylostoma ceylanicum</name>
    <dbReference type="NCBI Taxonomy" id="53326"/>
    <lineage>
        <taxon>Eukaryota</taxon>
        <taxon>Metazoa</taxon>
        <taxon>Ecdysozoa</taxon>
        <taxon>Nematoda</taxon>
        <taxon>Chromadorea</taxon>
        <taxon>Rhabditida</taxon>
        <taxon>Rhabditina</taxon>
        <taxon>Rhabditomorpha</taxon>
        <taxon>Strongyloidea</taxon>
        <taxon>Ancylostomatidae</taxon>
        <taxon>Ancylostomatinae</taxon>
        <taxon>Ancylostoma</taxon>
    </lineage>
</organism>
<dbReference type="EMBL" id="JARK01000005">
    <property type="protein sequence ID" value="EYC46170.1"/>
    <property type="molecule type" value="Genomic_DNA"/>
</dbReference>
<dbReference type="Proteomes" id="UP000024635">
    <property type="component" value="Unassembled WGS sequence"/>
</dbReference>
<reference evidence="2" key="1">
    <citation type="journal article" date="2015" name="Nat. Genet.">
        <title>The genome and transcriptome of the zoonotic hookworm Ancylostoma ceylanicum identify infection-specific gene families.</title>
        <authorList>
            <person name="Schwarz E.M."/>
            <person name="Hu Y."/>
            <person name="Antoshechkin I."/>
            <person name="Miller M.M."/>
            <person name="Sternberg P.W."/>
            <person name="Aroian R.V."/>
        </authorList>
    </citation>
    <scope>NUCLEOTIDE SEQUENCE</scope>
    <source>
        <strain evidence="2">HY135</strain>
    </source>
</reference>
<evidence type="ECO:0000313" key="2">
    <source>
        <dbReference type="Proteomes" id="UP000024635"/>
    </source>
</evidence>